<evidence type="ECO:0000256" key="4">
    <source>
        <dbReference type="RuleBase" id="RU000499"/>
    </source>
</evidence>
<organism evidence="5 6">
    <name type="scientific">Wandonia haliotis</name>
    <dbReference type="NCBI Taxonomy" id="574963"/>
    <lineage>
        <taxon>Bacteria</taxon>
        <taxon>Pseudomonadati</taxon>
        <taxon>Bacteroidota</taxon>
        <taxon>Flavobacteriia</taxon>
        <taxon>Flavobacteriales</taxon>
        <taxon>Crocinitomicaceae</taxon>
        <taxon>Wandonia</taxon>
    </lineage>
</organism>
<evidence type="ECO:0000256" key="2">
    <source>
        <dbReference type="ARBA" id="ARBA00022559"/>
    </source>
</evidence>
<dbReference type="RefSeq" id="WP_343787890.1">
    <property type="nucleotide sequence ID" value="NZ_BAAAFH010000011.1"/>
</dbReference>
<dbReference type="InterPro" id="IPR036249">
    <property type="entry name" value="Thioredoxin-like_sf"/>
</dbReference>
<dbReference type="PANTHER" id="PTHR11592:SF78">
    <property type="entry name" value="GLUTATHIONE PEROXIDASE"/>
    <property type="match status" value="1"/>
</dbReference>
<dbReference type="EMBL" id="BAAAFH010000011">
    <property type="protein sequence ID" value="GAA0875921.1"/>
    <property type="molecule type" value="Genomic_DNA"/>
</dbReference>
<accession>A0ABN1MRH8</accession>
<dbReference type="PIRSF" id="PIRSF000303">
    <property type="entry name" value="Glutathion_perox"/>
    <property type="match status" value="1"/>
</dbReference>
<proteinExistence type="inferred from homology"/>
<dbReference type="PRINTS" id="PR01011">
    <property type="entry name" value="GLUTPROXDASE"/>
</dbReference>
<dbReference type="Gene3D" id="3.40.30.10">
    <property type="entry name" value="Glutaredoxin"/>
    <property type="match status" value="1"/>
</dbReference>
<evidence type="ECO:0000256" key="1">
    <source>
        <dbReference type="ARBA" id="ARBA00006926"/>
    </source>
</evidence>
<dbReference type="InterPro" id="IPR000889">
    <property type="entry name" value="Glutathione_peroxidase"/>
</dbReference>
<dbReference type="Pfam" id="PF00255">
    <property type="entry name" value="GSHPx"/>
    <property type="match status" value="1"/>
</dbReference>
<evidence type="ECO:0000256" key="3">
    <source>
        <dbReference type="ARBA" id="ARBA00023002"/>
    </source>
</evidence>
<comment type="caution">
    <text evidence="5">The sequence shown here is derived from an EMBL/GenBank/DDBJ whole genome shotgun (WGS) entry which is preliminary data.</text>
</comment>
<keyword evidence="3 4" id="KW-0560">Oxidoreductase</keyword>
<dbReference type="Proteomes" id="UP001501126">
    <property type="component" value="Unassembled WGS sequence"/>
</dbReference>
<reference evidence="5 6" key="1">
    <citation type="journal article" date="2019" name="Int. J. Syst. Evol. Microbiol.">
        <title>The Global Catalogue of Microorganisms (GCM) 10K type strain sequencing project: providing services to taxonomists for standard genome sequencing and annotation.</title>
        <authorList>
            <consortium name="The Broad Institute Genomics Platform"/>
            <consortium name="The Broad Institute Genome Sequencing Center for Infectious Disease"/>
            <person name="Wu L."/>
            <person name="Ma J."/>
        </authorList>
    </citation>
    <scope>NUCLEOTIDE SEQUENCE [LARGE SCALE GENOMIC DNA]</scope>
    <source>
        <strain evidence="5 6">JCM 16083</strain>
    </source>
</reference>
<dbReference type="SUPFAM" id="SSF52833">
    <property type="entry name" value="Thioredoxin-like"/>
    <property type="match status" value="1"/>
</dbReference>
<dbReference type="CDD" id="cd00340">
    <property type="entry name" value="GSH_Peroxidase"/>
    <property type="match status" value="1"/>
</dbReference>
<keyword evidence="6" id="KW-1185">Reference proteome</keyword>
<evidence type="ECO:0000313" key="6">
    <source>
        <dbReference type="Proteomes" id="UP001501126"/>
    </source>
</evidence>
<name>A0ABN1MRH8_9FLAO</name>
<keyword evidence="2 4" id="KW-0575">Peroxidase</keyword>
<dbReference type="PROSITE" id="PS51355">
    <property type="entry name" value="GLUTATHIONE_PEROXID_3"/>
    <property type="match status" value="1"/>
</dbReference>
<gene>
    <name evidence="5" type="ORF">GCM10009118_23300</name>
</gene>
<dbReference type="InterPro" id="IPR029759">
    <property type="entry name" value="GPX_AS"/>
</dbReference>
<dbReference type="PANTHER" id="PTHR11592">
    <property type="entry name" value="GLUTATHIONE PEROXIDASE"/>
    <property type="match status" value="1"/>
</dbReference>
<sequence>MKLYDHTINTLSGEPLDLTSFKGKKVLLVNVASECGLTPQYEQLQQIYEEYGGDHFVIIGIPSNDFMGQEPGTPEQIATFCSRNYGVSFPLTEKVHVKGENQHPLFTWLCHSGEKGEELEVKWNFHKFLIDENGDFVCDIDPRTLPNDKKITDWINS</sequence>
<dbReference type="PROSITE" id="PS00460">
    <property type="entry name" value="GLUTATHIONE_PEROXID_1"/>
    <property type="match status" value="1"/>
</dbReference>
<evidence type="ECO:0000313" key="5">
    <source>
        <dbReference type="EMBL" id="GAA0875921.1"/>
    </source>
</evidence>
<dbReference type="GO" id="GO:0004601">
    <property type="term" value="F:peroxidase activity"/>
    <property type="evidence" value="ECO:0007669"/>
    <property type="project" value="UniProtKB-KW"/>
</dbReference>
<comment type="similarity">
    <text evidence="1 4">Belongs to the glutathione peroxidase family.</text>
</comment>
<protein>
    <recommendedName>
        <fullName evidence="4">Glutathione peroxidase</fullName>
    </recommendedName>
</protein>